<feature type="compositionally biased region" description="Polar residues" evidence="1">
    <location>
        <begin position="1697"/>
        <end position="1737"/>
    </location>
</feature>
<evidence type="ECO:0000313" key="2">
    <source>
        <dbReference type="EMBL" id="CAH0597015.1"/>
    </source>
</evidence>
<feature type="compositionally biased region" description="Polar residues" evidence="1">
    <location>
        <begin position="1275"/>
        <end position="1295"/>
    </location>
</feature>
<feature type="region of interest" description="Disordered" evidence="1">
    <location>
        <begin position="1253"/>
        <end position="1295"/>
    </location>
</feature>
<evidence type="ECO:0000256" key="1">
    <source>
        <dbReference type="SAM" id="MobiDB-lite"/>
    </source>
</evidence>
<dbReference type="OrthoDB" id="7492362at2759"/>
<dbReference type="EMBL" id="LR824026">
    <property type="protein sequence ID" value="CAH0597015.1"/>
    <property type="molecule type" value="Genomic_DNA"/>
</dbReference>
<organism evidence="2 3">
    <name type="scientific">Chrysodeixis includens</name>
    <name type="common">Soybean looper</name>
    <name type="synonym">Pseudoplusia includens</name>
    <dbReference type="NCBI Taxonomy" id="689277"/>
    <lineage>
        <taxon>Eukaryota</taxon>
        <taxon>Metazoa</taxon>
        <taxon>Ecdysozoa</taxon>
        <taxon>Arthropoda</taxon>
        <taxon>Hexapoda</taxon>
        <taxon>Insecta</taxon>
        <taxon>Pterygota</taxon>
        <taxon>Neoptera</taxon>
        <taxon>Endopterygota</taxon>
        <taxon>Lepidoptera</taxon>
        <taxon>Glossata</taxon>
        <taxon>Ditrysia</taxon>
        <taxon>Noctuoidea</taxon>
        <taxon>Noctuidae</taxon>
        <taxon>Plusiinae</taxon>
        <taxon>Chrysodeixis</taxon>
    </lineage>
</organism>
<feature type="compositionally biased region" description="Basic and acidic residues" evidence="1">
    <location>
        <begin position="972"/>
        <end position="984"/>
    </location>
</feature>
<feature type="region of interest" description="Disordered" evidence="1">
    <location>
        <begin position="1570"/>
        <end position="1626"/>
    </location>
</feature>
<evidence type="ECO:0000313" key="3">
    <source>
        <dbReference type="Proteomes" id="UP001154114"/>
    </source>
</evidence>
<feature type="compositionally biased region" description="Polar residues" evidence="1">
    <location>
        <begin position="1586"/>
        <end position="1602"/>
    </location>
</feature>
<name>A0A9P0FTY6_CHRIL</name>
<reference evidence="2" key="1">
    <citation type="submission" date="2021-12" db="EMBL/GenBank/DDBJ databases">
        <authorList>
            <person name="King R."/>
        </authorList>
    </citation>
    <scope>NUCLEOTIDE SEQUENCE</scope>
</reference>
<accession>A0A9P0FTY6</accession>
<feature type="region of interest" description="Disordered" evidence="1">
    <location>
        <begin position="960"/>
        <end position="1015"/>
    </location>
</feature>
<feature type="region of interest" description="Disordered" evidence="1">
    <location>
        <begin position="1952"/>
        <end position="1986"/>
    </location>
</feature>
<gene>
    <name evidence="2" type="ORF">CINC_LOCUS7491</name>
</gene>
<feature type="region of interest" description="Disordered" evidence="1">
    <location>
        <begin position="1680"/>
        <end position="1737"/>
    </location>
</feature>
<feature type="region of interest" description="Disordered" evidence="1">
    <location>
        <begin position="1526"/>
        <end position="1551"/>
    </location>
</feature>
<sequence>MDPVTRDVSDLDKFKRRLIRTVARLLLQEKRPEKEVWECLKKETSYECKALWSRMRALTIRKLEKLFECNDQVARIPKAARMSLTDWLLFDMVLVHQNVDVIHMQRDKQKEDPKPLVDLVAIVKKFAIEGKRGDDLAQAWSSATLYYNNQGHQCSPMLLQLRWYQLKRSTRDQFYNFWFAYRGMIKRLSLAEPHTPTPLQIEIARRYKRLVTLSYLEWDEMIDRGEVILPEMLANKMIEKPLVVRKTTSVEDRTPDLEVIEPEIETIDLGVDSDNEGVEKRTTEPKSPLEPVKIKEEPADIDMEEAYTHEPKTHWFNEALQYTAEEHENFDKTENADTYDDLAEAENEITQAIQYTLNQQKQDLLPQITCVFGNVDETNSILSQIDESGATINNPSIPLEKDTEETVTTDTDIDKNLAIETTVQENPDTTDTEAIEKNLAIETTAQENLPTVINTKDSDNIPIVIEKEGEKENTIANILNCDSVEAPETIVAEIPKTTVQPEIIELDDDSDDEASKTIMPVIQNVKSESDSQVNLNVKEVKLDDEFTFGELSNDISFADDGIAFVDDGIAYHDDYEDTTKTKKEVEEKVKVKEEEPQIDRKLLMLPRPYTTRLDDMGLKYYQRIQDKQLIQIICNQSKPVFKQPILKKEIKKEIESDEEEGIEDSLKVNSSSHLLQKPRARTYNPIQLCKNPDFNTRLKRLTVGFLSSPRNRGLLKACKPLTIDLGKCFERKLVNGTLYLRANSEAVSKNTEETHQNVSVIPSAMPAQSLIDNSKPVEIFPSVNYEPLKPIEQQPSEQTNERKKVINLPDITEIRRINQTLLTAEVSPIQVQNNMPHVQVSIVSAAHKAATDVSAIKCPPSVLDFTREECNTRDASPAQTKKRYPDLVLTKMPRAGPAWTKTPTGRKKPTYAPIPPIPWLIKTPDQAIASSASKSDEALLTIDTLNKMLFLFVNDEQENNGSQKKKIKKRKPTAEKPADLKIDDNNESTSKSKLPKIVVYPAEKNSRRKKDQLGDKSSLRNSCCWAERKILKLMGIIHHLPLHDCAYPVCKCCCKNLLEEYTTNDQRQKQAEIQVLSQVGINVVDDKSTKETAETPATVAPIEILDDSPEPKLDPKKKVKVVICCPESNEFAGKKRRSLAFATVTTATATATADTVTTPATAITATVTPEIDDRTPEITVFSSAESPIKAADVAVQTNASDSETHPIIDLEAEESSFYMNGPIITDVRSVDTSGDSTSTPGLTTVNKNMLTVNSATPKRGPYVKRRGRPVKPLVSPTTANSNAQNKAGANLASSGETVTPIQPLLLDLTNQAQDNTNLLQTAPPQITPPKTLKRIMYPINKHISPQSSENPLFIDKSQILLTTVKFPPNLHKFEEAQQVLKSTVKVPHGINLVLGTDGTVTYTVSPNVEVKATDMAFVPGIVAAMQHYINTAEKKPGPEPVARINIKLGNPTVDDDDANRKSSELAVLPVAGSQTDNQNSANTNESNVTVDIISAEHSASKDVTDVSAPQTNENIIKTSKVTVEVSSSLETGQDTSGATNQNTENNQGTISEKITQTVSEKTYEAIPNAGATTENNLNDGGPSVIKQANQQGIPKTAVTTAEPQPLEANKDTNIPEDLASKSQGSSKNILSDLMTMSGIFDEDVTTAQSTEATAQPSKEITQHAHVTTINLEATGQPLEMSAQPSEVMPPPAPPLEMNSQPSEVAAQTSHVTAQPSDVTVQPSDVTAQPSTATAQPSVSMPLTSVNQEQPLPHIQNYAAPFNPHSYLQSLSFVSGKPIISELSPITSLCELKYACENNGIFFKLNFDTRVLSPIKVCMKSPNSTPKLPIPRIISGKSVIDLTEDDDAPPAKINPKRVESPIRVTSRLPIKSAKKRVKPVQIIKMVPAAPPPVTTDEGRHQIPILRKHQHLKKNVKQNVLLCDKNGIQLKKNYVSELFNTMPSSSKPKVIITKISGGTKLTPETEDNNRPREDNSDSSDEEPLAKKVKRRMAYIEAPAVTEVECGPAASTDESMDLDELHDMEPHFEIMTADENDEDSAENCILGF</sequence>
<proteinExistence type="predicted"/>
<feature type="compositionally biased region" description="Polar residues" evidence="1">
    <location>
        <begin position="1532"/>
        <end position="1551"/>
    </location>
</feature>
<protein>
    <submittedName>
        <fullName evidence="2">Uncharacterized protein</fullName>
    </submittedName>
</protein>
<keyword evidence="3" id="KW-1185">Reference proteome</keyword>
<dbReference type="Proteomes" id="UP001154114">
    <property type="component" value="Chromosome 23"/>
</dbReference>